<evidence type="ECO:0000313" key="2">
    <source>
        <dbReference type="Proteomes" id="UP000033961"/>
    </source>
</evidence>
<reference evidence="1 2" key="1">
    <citation type="journal article" date="2015" name="Genome Announc.">
        <title>Draft Genome Sequences of Leptospira santarosai Strains U160, U164, and U233, Isolated from Asymptomatic Cattle.</title>
        <authorList>
            <person name="Kremer F.S."/>
            <person name="Eslabao M.R."/>
            <person name="Provisor M."/>
            <person name="Woloski R.D."/>
            <person name="Ramires O.V."/>
            <person name="Moreno L.Z."/>
            <person name="Moreno A.M."/>
            <person name="Hamond C."/>
            <person name="Lilenbaum W."/>
            <person name="Dellagostin O.A."/>
        </authorList>
    </citation>
    <scope>NUCLEOTIDE SEQUENCE [LARGE SCALE GENOMIC DNA]</scope>
    <source>
        <strain evidence="1 2">U160</strain>
    </source>
</reference>
<gene>
    <name evidence="1" type="ORF">XB16_0723</name>
</gene>
<sequence length="36" mass="4376">MFILNSKRGSSYMARVKILPFYFKFKTWEFLQITSP</sequence>
<protein>
    <submittedName>
        <fullName evidence="1">Uncharacterized protein</fullName>
    </submittedName>
</protein>
<name>A0A2P1QQ79_9LEPT</name>
<dbReference type="EMBL" id="CP027843">
    <property type="protein sequence ID" value="AVQ11063.1"/>
    <property type="molecule type" value="Genomic_DNA"/>
</dbReference>
<dbReference type="Proteomes" id="UP000033961">
    <property type="component" value="Chromosome I"/>
</dbReference>
<accession>A0A2P1QQ79</accession>
<evidence type="ECO:0000313" key="1">
    <source>
        <dbReference type="EMBL" id="AVQ11063.1"/>
    </source>
</evidence>
<proteinExistence type="predicted"/>
<dbReference type="AlphaFoldDB" id="A0A2P1QQ79"/>
<organism evidence="1 2">
    <name type="scientific">Leptospira santarosai</name>
    <dbReference type="NCBI Taxonomy" id="28183"/>
    <lineage>
        <taxon>Bacteria</taxon>
        <taxon>Pseudomonadati</taxon>
        <taxon>Spirochaetota</taxon>
        <taxon>Spirochaetia</taxon>
        <taxon>Leptospirales</taxon>
        <taxon>Leptospiraceae</taxon>
        <taxon>Leptospira</taxon>
    </lineage>
</organism>